<proteinExistence type="inferred from homology"/>
<keyword evidence="2" id="KW-0805">Transcription regulation</keyword>
<dbReference type="SUPFAM" id="SSF46785">
    <property type="entry name" value="Winged helix' DNA-binding domain"/>
    <property type="match status" value="1"/>
</dbReference>
<dbReference type="Pfam" id="PF03466">
    <property type="entry name" value="LysR_substrate"/>
    <property type="match status" value="1"/>
</dbReference>
<dbReference type="Gene3D" id="3.40.190.290">
    <property type="match status" value="1"/>
</dbReference>
<keyword evidence="4" id="KW-0804">Transcription</keyword>
<dbReference type="GO" id="GO:0003700">
    <property type="term" value="F:DNA-binding transcription factor activity"/>
    <property type="evidence" value="ECO:0007669"/>
    <property type="project" value="InterPro"/>
</dbReference>
<dbReference type="CDD" id="cd05466">
    <property type="entry name" value="PBP2_LTTR_substrate"/>
    <property type="match status" value="1"/>
</dbReference>
<organism evidence="6 7">
    <name type="scientific">Stappia albiluteola</name>
    <dbReference type="NCBI Taxonomy" id="2758565"/>
    <lineage>
        <taxon>Bacteria</taxon>
        <taxon>Pseudomonadati</taxon>
        <taxon>Pseudomonadota</taxon>
        <taxon>Alphaproteobacteria</taxon>
        <taxon>Hyphomicrobiales</taxon>
        <taxon>Stappiaceae</taxon>
        <taxon>Stappia</taxon>
    </lineage>
</organism>
<dbReference type="InterPro" id="IPR000847">
    <property type="entry name" value="LysR_HTH_N"/>
</dbReference>
<feature type="domain" description="HTH lysR-type" evidence="5">
    <location>
        <begin position="7"/>
        <end position="63"/>
    </location>
</feature>
<dbReference type="AlphaFoldDB" id="A0A839AEL6"/>
<evidence type="ECO:0000259" key="5">
    <source>
        <dbReference type="PROSITE" id="PS50931"/>
    </source>
</evidence>
<dbReference type="PROSITE" id="PS50931">
    <property type="entry name" value="HTH_LYSR"/>
    <property type="match status" value="1"/>
</dbReference>
<dbReference type="InterPro" id="IPR005119">
    <property type="entry name" value="LysR_subst-bd"/>
</dbReference>
<comment type="similarity">
    <text evidence="1">Belongs to the LysR transcriptional regulatory family.</text>
</comment>
<evidence type="ECO:0000256" key="3">
    <source>
        <dbReference type="ARBA" id="ARBA00023125"/>
    </source>
</evidence>
<evidence type="ECO:0000313" key="7">
    <source>
        <dbReference type="Proteomes" id="UP000541109"/>
    </source>
</evidence>
<reference evidence="6 7" key="1">
    <citation type="submission" date="2020-07" db="EMBL/GenBank/DDBJ databases">
        <title>Stappia sp., F7233, whole genome shotgun sequencing project.</title>
        <authorList>
            <person name="Jiang S."/>
            <person name="Liu Z.W."/>
            <person name="Du Z.J."/>
        </authorList>
    </citation>
    <scope>NUCLEOTIDE SEQUENCE [LARGE SCALE GENOMIC DNA]</scope>
    <source>
        <strain evidence="6 7">F7233</strain>
    </source>
</reference>
<gene>
    <name evidence="6" type="ORF">H2509_14115</name>
</gene>
<dbReference type="PANTHER" id="PTHR30126">
    <property type="entry name" value="HTH-TYPE TRANSCRIPTIONAL REGULATOR"/>
    <property type="match status" value="1"/>
</dbReference>
<dbReference type="RefSeq" id="WP_182166335.1">
    <property type="nucleotide sequence ID" value="NZ_JACFXV010000061.1"/>
</dbReference>
<dbReference type="GO" id="GO:0000976">
    <property type="term" value="F:transcription cis-regulatory region binding"/>
    <property type="evidence" value="ECO:0007669"/>
    <property type="project" value="TreeGrafter"/>
</dbReference>
<dbReference type="SUPFAM" id="SSF53850">
    <property type="entry name" value="Periplasmic binding protein-like II"/>
    <property type="match status" value="1"/>
</dbReference>
<keyword evidence="7" id="KW-1185">Reference proteome</keyword>
<dbReference type="InterPro" id="IPR036388">
    <property type="entry name" value="WH-like_DNA-bd_sf"/>
</dbReference>
<keyword evidence="3" id="KW-0238">DNA-binding</keyword>
<comment type="caution">
    <text evidence="6">The sequence shown here is derived from an EMBL/GenBank/DDBJ whole genome shotgun (WGS) entry which is preliminary data.</text>
</comment>
<dbReference type="PANTHER" id="PTHR30126:SF98">
    <property type="entry name" value="HTH-TYPE TRANSCRIPTIONAL ACTIVATOR BAUR"/>
    <property type="match status" value="1"/>
</dbReference>
<dbReference type="Gene3D" id="1.10.10.10">
    <property type="entry name" value="Winged helix-like DNA-binding domain superfamily/Winged helix DNA-binding domain"/>
    <property type="match status" value="1"/>
</dbReference>
<evidence type="ECO:0000256" key="1">
    <source>
        <dbReference type="ARBA" id="ARBA00009437"/>
    </source>
</evidence>
<evidence type="ECO:0000256" key="2">
    <source>
        <dbReference type="ARBA" id="ARBA00023015"/>
    </source>
</evidence>
<accession>A0A839AEL6</accession>
<protein>
    <submittedName>
        <fullName evidence="6">LysR family transcriptional regulator</fullName>
    </submittedName>
</protein>
<sequence>MLLSGSDLRLLRVFDAVVRNGGFAAAEVELNLSQSTISNHMSALEQRLGVTLCQRGRKGFRLTAQGRAVYEAARRLDKAVHDFSADIGSVRGELSGELRIGVLDAIAEDRENHLPKAIGLFRKTAANVRLTIAQERAQELQQRVRDGVYHCGIGVKLNRVDGLDELPLYEEHHGLYCGRGHPLFDVPDDAVTKELVGSFPFVQRGYWRDEEARRHALGPVAATVYQIEPQLMLLKSGEFTGFLPRHYAERWVAAGDLRHLAPTLFGYRSTFCLFTAKGARKTDVVTAFVEAAKAVWAVRN</sequence>
<dbReference type="Pfam" id="PF00126">
    <property type="entry name" value="HTH_1"/>
    <property type="match status" value="1"/>
</dbReference>
<dbReference type="Proteomes" id="UP000541109">
    <property type="component" value="Unassembled WGS sequence"/>
</dbReference>
<dbReference type="PRINTS" id="PR00039">
    <property type="entry name" value="HTHLYSR"/>
</dbReference>
<evidence type="ECO:0000256" key="4">
    <source>
        <dbReference type="ARBA" id="ARBA00023163"/>
    </source>
</evidence>
<dbReference type="EMBL" id="JACFXV010000061">
    <property type="protein sequence ID" value="MBA5778260.1"/>
    <property type="molecule type" value="Genomic_DNA"/>
</dbReference>
<dbReference type="InterPro" id="IPR036390">
    <property type="entry name" value="WH_DNA-bd_sf"/>
</dbReference>
<name>A0A839AEL6_9HYPH</name>
<evidence type="ECO:0000313" key="6">
    <source>
        <dbReference type="EMBL" id="MBA5778260.1"/>
    </source>
</evidence>